<evidence type="ECO:0000259" key="2">
    <source>
        <dbReference type="Pfam" id="PF03795"/>
    </source>
</evidence>
<dbReference type="EMBL" id="JAHKKG010000017">
    <property type="protein sequence ID" value="MBU2670036.1"/>
    <property type="molecule type" value="Genomic_DNA"/>
</dbReference>
<dbReference type="SUPFAM" id="SSF54909">
    <property type="entry name" value="Dimeric alpha+beta barrel"/>
    <property type="match status" value="1"/>
</dbReference>
<evidence type="ECO:0000256" key="1">
    <source>
        <dbReference type="ARBA" id="ARBA00007689"/>
    </source>
</evidence>
<accession>A0ABS5Z3D3</accession>
<gene>
    <name evidence="3" type="ORF">KOI35_41680</name>
</gene>
<keyword evidence="4" id="KW-1185">Reference proteome</keyword>
<comment type="similarity">
    <text evidence="1">Belongs to the YciI family.</text>
</comment>
<evidence type="ECO:0000313" key="3">
    <source>
        <dbReference type="EMBL" id="MBU2670036.1"/>
    </source>
</evidence>
<proteinExistence type="inferred from homology"/>
<dbReference type="PANTHER" id="PTHR37828:SF1">
    <property type="entry name" value="YCII-RELATED DOMAIN-CONTAINING PROTEIN"/>
    <property type="match status" value="1"/>
</dbReference>
<dbReference type="Proteomes" id="UP001519654">
    <property type="component" value="Unassembled WGS sequence"/>
</dbReference>
<dbReference type="Pfam" id="PF03795">
    <property type="entry name" value="YCII"/>
    <property type="match status" value="1"/>
</dbReference>
<feature type="domain" description="YCII-related" evidence="2">
    <location>
        <begin position="10"/>
        <end position="74"/>
    </location>
</feature>
<dbReference type="PANTHER" id="PTHR37828">
    <property type="entry name" value="GSR2449 PROTEIN"/>
    <property type="match status" value="1"/>
</dbReference>
<dbReference type="InterPro" id="IPR011008">
    <property type="entry name" value="Dimeric_a/b-barrel"/>
</dbReference>
<sequence>MISKYLVPVEQVDAVRDAHLAFLEGLEAQNLVVTAGRQDPPVGGVVLLNVEDEGRAREIIAQDPYVLSKVAEYTATGWIPARGALKDYPKA</sequence>
<dbReference type="InterPro" id="IPR005545">
    <property type="entry name" value="YCII"/>
</dbReference>
<reference evidence="3 4" key="1">
    <citation type="submission" date="2021-06" db="EMBL/GenBank/DDBJ databases">
        <title>Actinoplanes lichenicola sp. nov., and Actinoplanes ovalisporus sp. nov., isolated from lichen in Thailand.</title>
        <authorList>
            <person name="Saeng-In P."/>
            <person name="Kanchanasin P."/>
            <person name="Yuki M."/>
            <person name="Kudo T."/>
            <person name="Ohkuma M."/>
            <person name="Phongsopitanun W."/>
            <person name="Tanasupawat S."/>
        </authorList>
    </citation>
    <scope>NUCLEOTIDE SEQUENCE [LARGE SCALE GENOMIC DNA]</scope>
    <source>
        <strain evidence="3 4">NBRC 110975</strain>
    </source>
</reference>
<dbReference type="Gene3D" id="3.30.70.1060">
    <property type="entry name" value="Dimeric alpha+beta barrel"/>
    <property type="match status" value="1"/>
</dbReference>
<protein>
    <recommendedName>
        <fullName evidence="2">YCII-related domain-containing protein</fullName>
    </recommendedName>
</protein>
<evidence type="ECO:0000313" key="4">
    <source>
        <dbReference type="Proteomes" id="UP001519654"/>
    </source>
</evidence>
<organism evidence="3 4">
    <name type="scientific">Paractinoplanes bogorensis</name>
    <dbReference type="NCBI Taxonomy" id="1610840"/>
    <lineage>
        <taxon>Bacteria</taxon>
        <taxon>Bacillati</taxon>
        <taxon>Actinomycetota</taxon>
        <taxon>Actinomycetes</taxon>
        <taxon>Micromonosporales</taxon>
        <taxon>Micromonosporaceae</taxon>
        <taxon>Paractinoplanes</taxon>
    </lineage>
</organism>
<dbReference type="RefSeq" id="WP_215795350.1">
    <property type="nucleotide sequence ID" value="NZ_JAHKKG010000017.1"/>
</dbReference>
<comment type="caution">
    <text evidence="3">The sequence shown here is derived from an EMBL/GenBank/DDBJ whole genome shotgun (WGS) entry which is preliminary data.</text>
</comment>
<name>A0ABS5Z3D3_9ACTN</name>